<dbReference type="EMBL" id="HACG01005966">
    <property type="protein sequence ID" value="CEK52831.1"/>
    <property type="molecule type" value="Transcribed_RNA"/>
</dbReference>
<reference evidence="1" key="1">
    <citation type="submission" date="2014-12" db="EMBL/GenBank/DDBJ databases">
        <title>Insight into the proteome of Arion vulgaris.</title>
        <authorList>
            <person name="Aradska J."/>
            <person name="Bulat T."/>
            <person name="Smidak R."/>
            <person name="Sarate P."/>
            <person name="Gangsoo J."/>
            <person name="Sialana F."/>
            <person name="Bilban M."/>
            <person name="Lubec G."/>
        </authorList>
    </citation>
    <scope>NUCLEOTIDE SEQUENCE</scope>
    <source>
        <tissue evidence="1">Skin</tissue>
    </source>
</reference>
<protein>
    <submittedName>
        <fullName evidence="1">Uncharacterized protein</fullName>
    </submittedName>
</protein>
<evidence type="ECO:0000313" key="1">
    <source>
        <dbReference type="EMBL" id="CEK52831.1"/>
    </source>
</evidence>
<gene>
    <name evidence="1" type="primary">ORF18176</name>
</gene>
<sequence length="54" mass="6425">MLAESISNTTLHSHLCHMGDSQTLERVRELRVQFGRARRCRLRGREKRYTNQLL</sequence>
<dbReference type="AlphaFoldDB" id="A0A0B6YAI2"/>
<feature type="non-terminal residue" evidence="1">
    <location>
        <position position="54"/>
    </location>
</feature>
<organism evidence="1">
    <name type="scientific">Arion vulgaris</name>
    <dbReference type="NCBI Taxonomy" id="1028688"/>
    <lineage>
        <taxon>Eukaryota</taxon>
        <taxon>Metazoa</taxon>
        <taxon>Spiralia</taxon>
        <taxon>Lophotrochozoa</taxon>
        <taxon>Mollusca</taxon>
        <taxon>Gastropoda</taxon>
        <taxon>Heterobranchia</taxon>
        <taxon>Euthyneura</taxon>
        <taxon>Panpulmonata</taxon>
        <taxon>Eupulmonata</taxon>
        <taxon>Stylommatophora</taxon>
        <taxon>Helicina</taxon>
        <taxon>Arionoidea</taxon>
        <taxon>Arionidae</taxon>
        <taxon>Arion</taxon>
    </lineage>
</organism>
<name>A0A0B6YAI2_9EUPU</name>
<proteinExistence type="predicted"/>
<accession>A0A0B6YAI2</accession>